<feature type="transmembrane region" description="Helical" evidence="1">
    <location>
        <begin position="69"/>
        <end position="87"/>
    </location>
</feature>
<keyword evidence="1" id="KW-1133">Transmembrane helix</keyword>
<dbReference type="OrthoDB" id="5860093at2759"/>
<keyword evidence="1" id="KW-0472">Membrane</keyword>
<protein>
    <submittedName>
        <fullName evidence="2">Uncharacterized protein</fullName>
    </submittedName>
</protein>
<dbReference type="EMBL" id="JARK01000396">
    <property type="protein sequence ID" value="EYC37385.1"/>
    <property type="molecule type" value="Genomic_DNA"/>
</dbReference>
<dbReference type="AlphaFoldDB" id="A0A016WCM1"/>
<keyword evidence="1" id="KW-0812">Transmembrane</keyword>
<organism evidence="2 3">
    <name type="scientific">Ancylostoma ceylanicum</name>
    <dbReference type="NCBI Taxonomy" id="53326"/>
    <lineage>
        <taxon>Eukaryota</taxon>
        <taxon>Metazoa</taxon>
        <taxon>Ecdysozoa</taxon>
        <taxon>Nematoda</taxon>
        <taxon>Chromadorea</taxon>
        <taxon>Rhabditida</taxon>
        <taxon>Rhabditina</taxon>
        <taxon>Rhabditomorpha</taxon>
        <taxon>Strongyloidea</taxon>
        <taxon>Ancylostomatidae</taxon>
        <taxon>Ancylostomatinae</taxon>
        <taxon>Ancylostoma</taxon>
    </lineage>
</organism>
<comment type="caution">
    <text evidence="2">The sequence shown here is derived from an EMBL/GenBank/DDBJ whole genome shotgun (WGS) entry which is preliminary data.</text>
</comment>
<proteinExistence type="predicted"/>
<keyword evidence="3" id="KW-1185">Reference proteome</keyword>
<evidence type="ECO:0000256" key="1">
    <source>
        <dbReference type="SAM" id="Phobius"/>
    </source>
</evidence>
<name>A0A016WCM1_9BILA</name>
<accession>A0A016WCM1</accession>
<reference evidence="3" key="1">
    <citation type="journal article" date="2015" name="Nat. Genet.">
        <title>The genome and transcriptome of the zoonotic hookworm Ancylostoma ceylanicum identify infection-specific gene families.</title>
        <authorList>
            <person name="Schwarz E.M."/>
            <person name="Hu Y."/>
            <person name="Antoshechkin I."/>
            <person name="Miller M.M."/>
            <person name="Sternberg P.W."/>
            <person name="Aroian R.V."/>
        </authorList>
    </citation>
    <scope>NUCLEOTIDE SEQUENCE</scope>
    <source>
        <strain evidence="3">HY135</strain>
    </source>
</reference>
<evidence type="ECO:0000313" key="2">
    <source>
        <dbReference type="EMBL" id="EYC37385.1"/>
    </source>
</evidence>
<feature type="transmembrane region" description="Helical" evidence="1">
    <location>
        <begin position="38"/>
        <end position="57"/>
    </location>
</feature>
<sequence>MDEVDTQVSNDSRQGQLRLPKIVWFGMAVSGVINKSEACMLLCTVCNIFVLGFTIYHNFSWAGFDTFSNVYDFIVPAMLVEGFLFTLQDNLRSAYADS</sequence>
<evidence type="ECO:0000313" key="3">
    <source>
        <dbReference type="Proteomes" id="UP000024635"/>
    </source>
</evidence>
<dbReference type="Proteomes" id="UP000024635">
    <property type="component" value="Unassembled WGS sequence"/>
</dbReference>
<gene>
    <name evidence="2" type="primary">Acey_s0796.g2397</name>
    <name evidence="2" type="ORF">Y032_0796g2397</name>
</gene>